<proteinExistence type="predicted"/>
<accession>A0A1Y5HTB8</accession>
<dbReference type="AlphaFoldDB" id="A0A1Y5HTB8"/>
<keyword evidence="1" id="KW-0732">Signal</keyword>
<feature type="signal peptide" evidence="1">
    <location>
        <begin position="1"/>
        <end position="25"/>
    </location>
</feature>
<evidence type="ECO:0000313" key="3">
    <source>
        <dbReference type="Proteomes" id="UP000227088"/>
    </source>
</evidence>
<sequence length="135" mass="15879">MKSQSTFSLLACMASLCLFTLSAVADEIKDSRGDLGRINDPVQDAKQAYHNGIKEFVGIKLDQSLLLPGLKSKQEEMVREQYAIRALNQRWQTYSTIEQDPRRMNQLKRYANRYNLTMIRLIEKEQLEQQRQYRY</sequence>
<dbReference type="EMBL" id="MABE01000311">
    <property type="protein sequence ID" value="OUS40561.1"/>
    <property type="molecule type" value="Genomic_DNA"/>
</dbReference>
<organism evidence="2 3">
    <name type="scientific">Oleispira antarctica</name>
    <dbReference type="NCBI Taxonomy" id="188908"/>
    <lineage>
        <taxon>Bacteria</taxon>
        <taxon>Pseudomonadati</taxon>
        <taxon>Pseudomonadota</taxon>
        <taxon>Gammaproteobacteria</taxon>
        <taxon>Oceanospirillales</taxon>
        <taxon>Oceanospirillaceae</taxon>
        <taxon>Oleispira</taxon>
    </lineage>
</organism>
<dbReference type="Proteomes" id="UP000227088">
    <property type="component" value="Unassembled WGS sequence"/>
</dbReference>
<comment type="caution">
    <text evidence="2">The sequence shown here is derived from an EMBL/GenBank/DDBJ whole genome shotgun (WGS) entry which is preliminary data.</text>
</comment>
<feature type="chain" id="PRO_5013028889" evidence="1">
    <location>
        <begin position="26"/>
        <end position="135"/>
    </location>
</feature>
<protein>
    <submittedName>
        <fullName evidence="2">Uncharacterized protein</fullName>
    </submittedName>
</protein>
<evidence type="ECO:0000313" key="2">
    <source>
        <dbReference type="EMBL" id="OUS40561.1"/>
    </source>
</evidence>
<evidence type="ECO:0000256" key="1">
    <source>
        <dbReference type="SAM" id="SignalP"/>
    </source>
</evidence>
<gene>
    <name evidence="2" type="ORF">A9R00_05370</name>
</gene>
<reference evidence="3" key="1">
    <citation type="journal article" date="2017" name="Proc. Natl. Acad. Sci. U.S.A.">
        <title>Simulation of Deepwater Horizon oil plume reveals substrate specialization within a complex community of hydrocarbon degraders.</title>
        <authorList>
            <person name="Hu P."/>
            <person name="Dubinsky E.A."/>
            <person name="Probst A.J."/>
            <person name="Wang J."/>
            <person name="Sieber C.M.K."/>
            <person name="Tom L.M."/>
            <person name="Gardinali P."/>
            <person name="Banfield J.F."/>
            <person name="Atlas R.M."/>
            <person name="Andersen G.L."/>
        </authorList>
    </citation>
    <scope>NUCLEOTIDE SEQUENCE [LARGE SCALE GENOMIC DNA]</scope>
</reference>
<name>A0A1Y5HTB8_OLEAN</name>